<evidence type="ECO:0000313" key="3">
    <source>
        <dbReference type="Proteomes" id="UP000655225"/>
    </source>
</evidence>
<reference evidence="2 3" key="1">
    <citation type="submission" date="2020-04" db="EMBL/GenBank/DDBJ databases">
        <title>Plant Genome Project.</title>
        <authorList>
            <person name="Zhang R.-G."/>
        </authorList>
    </citation>
    <scope>NUCLEOTIDE SEQUENCE [LARGE SCALE GENOMIC DNA]</scope>
    <source>
        <strain evidence="2">YNK0</strain>
        <tissue evidence="2">Leaf</tissue>
    </source>
</reference>
<evidence type="ECO:0000256" key="1">
    <source>
        <dbReference type="SAM" id="Phobius"/>
    </source>
</evidence>
<name>A0A835DQ62_TETSI</name>
<protein>
    <submittedName>
        <fullName evidence="2">Uncharacterized protein</fullName>
    </submittedName>
</protein>
<gene>
    <name evidence="2" type="ORF">HHK36_004309</name>
</gene>
<keyword evidence="1" id="KW-0812">Transmembrane</keyword>
<dbReference type="InterPro" id="IPR001944">
    <property type="entry name" value="Glycoside_Hdrlase_35"/>
</dbReference>
<feature type="transmembrane region" description="Helical" evidence="1">
    <location>
        <begin position="84"/>
        <end position="105"/>
    </location>
</feature>
<accession>A0A835DQ62</accession>
<comment type="caution">
    <text evidence="2">The sequence shown here is derived from an EMBL/GenBank/DDBJ whole genome shotgun (WGS) entry which is preliminary data.</text>
</comment>
<keyword evidence="3" id="KW-1185">Reference proteome</keyword>
<dbReference type="AlphaFoldDB" id="A0A835DQ62"/>
<organism evidence="2 3">
    <name type="scientific">Tetracentron sinense</name>
    <name type="common">Spur-leaf</name>
    <dbReference type="NCBI Taxonomy" id="13715"/>
    <lineage>
        <taxon>Eukaryota</taxon>
        <taxon>Viridiplantae</taxon>
        <taxon>Streptophyta</taxon>
        <taxon>Embryophyta</taxon>
        <taxon>Tracheophyta</taxon>
        <taxon>Spermatophyta</taxon>
        <taxon>Magnoliopsida</taxon>
        <taxon>Trochodendrales</taxon>
        <taxon>Trochodendraceae</taxon>
        <taxon>Tetracentron</taxon>
    </lineage>
</organism>
<keyword evidence="1" id="KW-0472">Membrane</keyword>
<evidence type="ECO:0000313" key="2">
    <source>
        <dbReference type="EMBL" id="KAF8411751.1"/>
    </source>
</evidence>
<dbReference type="GO" id="GO:0005975">
    <property type="term" value="P:carbohydrate metabolic process"/>
    <property type="evidence" value="ECO:0007669"/>
    <property type="project" value="InterPro"/>
</dbReference>
<dbReference type="PANTHER" id="PTHR23421">
    <property type="entry name" value="BETA-GALACTOSIDASE RELATED"/>
    <property type="match status" value="1"/>
</dbReference>
<proteinExistence type="predicted"/>
<dbReference type="EMBL" id="JABCRI010000002">
    <property type="protein sequence ID" value="KAF8411751.1"/>
    <property type="molecule type" value="Genomic_DNA"/>
</dbReference>
<keyword evidence="1" id="KW-1133">Transmembrane helix</keyword>
<dbReference type="GO" id="GO:0004553">
    <property type="term" value="F:hydrolase activity, hydrolyzing O-glycosyl compounds"/>
    <property type="evidence" value="ECO:0007669"/>
    <property type="project" value="InterPro"/>
</dbReference>
<dbReference type="OrthoDB" id="1657402at2759"/>
<dbReference type="Proteomes" id="UP000655225">
    <property type="component" value="Unassembled WGS sequence"/>
</dbReference>
<sequence length="159" mass="17894">MLMRFCKFSSYDSFDVDENEEFLRIGSRPVLQVASKGHALHAFVNQKLQVLLYSSHTASASGNGSDITFQFGSPISLRAGKNEIALLSMTVGLQSFLLTFFYIFLQIGLEGEHRNIYRADGINNVKWVSPSKPPKNQPLTWYKVLAKENAILYTLIQVT</sequence>